<dbReference type="AlphaFoldDB" id="A0A2T5IWP9"/>
<keyword evidence="6" id="KW-0560">Oxidoreductase</keyword>
<dbReference type="PROSITE" id="PS51352">
    <property type="entry name" value="THIOREDOXIN_2"/>
    <property type="match status" value="1"/>
</dbReference>
<evidence type="ECO:0000256" key="3">
    <source>
        <dbReference type="ARBA" id="ARBA00013017"/>
    </source>
</evidence>
<keyword evidence="7" id="KW-1015">Disulfide bond</keyword>
<dbReference type="InterPro" id="IPR050924">
    <property type="entry name" value="Peroxiredoxin_BCP/PrxQ"/>
</dbReference>
<evidence type="ECO:0000256" key="8">
    <source>
        <dbReference type="ARBA" id="ARBA00023284"/>
    </source>
</evidence>
<dbReference type="GO" id="GO:0045454">
    <property type="term" value="P:cell redox homeostasis"/>
    <property type="evidence" value="ECO:0007669"/>
    <property type="project" value="TreeGrafter"/>
</dbReference>
<evidence type="ECO:0000256" key="2">
    <source>
        <dbReference type="ARBA" id="ARBA00011245"/>
    </source>
</evidence>
<sequence>MSIQLGDSLPNLTIAATGQTTIQLNHLIGQFIVIYFYPKDATPGCTTEAQDFRDLMPDFVQLGCTIFGVSRDSLASHEKFKANECLPFALLSDSDEQLCQHFDVIKLKNMYGKQVLGIERSTFLFDRSAKLIKEWRKVKVSGHAQDVLNHVRQAT</sequence>
<evidence type="ECO:0000313" key="15">
    <source>
        <dbReference type="EMBL" id="PTQ88259.1"/>
    </source>
</evidence>
<dbReference type="GO" id="GO:0005737">
    <property type="term" value="C:cytoplasm"/>
    <property type="evidence" value="ECO:0007669"/>
    <property type="project" value="TreeGrafter"/>
</dbReference>
<protein>
    <recommendedName>
        <fullName evidence="3">thioredoxin-dependent peroxiredoxin</fullName>
        <ecNumber evidence="3">1.11.1.24</ecNumber>
    </recommendedName>
    <alternativeName>
        <fullName evidence="9">Thioredoxin peroxidase</fullName>
    </alternativeName>
    <alternativeName>
        <fullName evidence="11">Thioredoxin-dependent peroxiredoxin Bcp</fullName>
    </alternativeName>
</protein>
<dbReference type="RefSeq" id="WP_107866370.1">
    <property type="nucleotide sequence ID" value="NZ_QAON01000013.1"/>
</dbReference>
<feature type="active site" description="Cysteine sulfenic acid (-SOH) intermediate; for peroxidase activity" evidence="13">
    <location>
        <position position="45"/>
    </location>
</feature>
<dbReference type="InterPro" id="IPR024706">
    <property type="entry name" value="Peroxiredoxin_AhpC-typ"/>
</dbReference>
<keyword evidence="5" id="KW-0049">Antioxidant</keyword>
<dbReference type="InterPro" id="IPR000866">
    <property type="entry name" value="AhpC/TSA"/>
</dbReference>
<dbReference type="PANTHER" id="PTHR42801:SF4">
    <property type="entry name" value="AHPC_TSA FAMILY PROTEIN"/>
    <property type="match status" value="1"/>
</dbReference>
<reference evidence="15 16" key="1">
    <citation type="submission" date="2018-04" db="EMBL/GenBank/DDBJ databases">
        <title>Genomic Encyclopedia of Archaeal and Bacterial Type Strains, Phase II (KMG-II): from individual species to whole genera.</title>
        <authorList>
            <person name="Goeker M."/>
        </authorList>
    </citation>
    <scope>NUCLEOTIDE SEQUENCE [LARGE SCALE GENOMIC DNA]</scope>
    <source>
        <strain evidence="15 16">DSM 5822</strain>
    </source>
</reference>
<dbReference type="Pfam" id="PF00578">
    <property type="entry name" value="AhpC-TSA"/>
    <property type="match status" value="1"/>
</dbReference>
<evidence type="ECO:0000256" key="6">
    <source>
        <dbReference type="ARBA" id="ARBA00023002"/>
    </source>
</evidence>
<dbReference type="EMBL" id="QAON01000013">
    <property type="protein sequence ID" value="PTQ88259.1"/>
    <property type="molecule type" value="Genomic_DNA"/>
</dbReference>
<evidence type="ECO:0000256" key="11">
    <source>
        <dbReference type="ARBA" id="ARBA00042639"/>
    </source>
</evidence>
<evidence type="ECO:0000256" key="4">
    <source>
        <dbReference type="ARBA" id="ARBA00022559"/>
    </source>
</evidence>
<evidence type="ECO:0000256" key="7">
    <source>
        <dbReference type="ARBA" id="ARBA00023157"/>
    </source>
</evidence>
<proteinExistence type="inferred from homology"/>
<dbReference type="EC" id="1.11.1.24" evidence="3"/>
<dbReference type="CDD" id="cd03017">
    <property type="entry name" value="PRX_BCP"/>
    <property type="match status" value="1"/>
</dbReference>
<comment type="caution">
    <text evidence="15">The sequence shown here is derived from an EMBL/GenBank/DDBJ whole genome shotgun (WGS) entry which is preliminary data.</text>
</comment>
<name>A0A2T5IWP9_9GAMM</name>
<evidence type="ECO:0000256" key="5">
    <source>
        <dbReference type="ARBA" id="ARBA00022862"/>
    </source>
</evidence>
<dbReference type="InterPro" id="IPR036249">
    <property type="entry name" value="Thioredoxin-like_sf"/>
</dbReference>
<keyword evidence="16" id="KW-1185">Reference proteome</keyword>
<evidence type="ECO:0000256" key="10">
    <source>
        <dbReference type="ARBA" id="ARBA00038489"/>
    </source>
</evidence>
<evidence type="ECO:0000256" key="12">
    <source>
        <dbReference type="ARBA" id="ARBA00049091"/>
    </source>
</evidence>
<dbReference type="Proteomes" id="UP000244223">
    <property type="component" value="Unassembled WGS sequence"/>
</dbReference>
<accession>A0A2T5IWP9</accession>
<feature type="domain" description="Thioredoxin" evidence="14">
    <location>
        <begin position="3"/>
        <end position="155"/>
    </location>
</feature>
<evidence type="ECO:0000313" key="16">
    <source>
        <dbReference type="Proteomes" id="UP000244223"/>
    </source>
</evidence>
<evidence type="ECO:0000256" key="13">
    <source>
        <dbReference type="PIRSR" id="PIRSR000239-1"/>
    </source>
</evidence>
<organism evidence="15 16">
    <name type="scientific">Agitococcus lubricus</name>
    <dbReference type="NCBI Taxonomy" id="1077255"/>
    <lineage>
        <taxon>Bacteria</taxon>
        <taxon>Pseudomonadati</taxon>
        <taxon>Pseudomonadota</taxon>
        <taxon>Gammaproteobacteria</taxon>
        <taxon>Moraxellales</taxon>
        <taxon>Moraxellaceae</taxon>
        <taxon>Agitococcus</taxon>
    </lineage>
</organism>
<keyword evidence="4" id="KW-0575">Peroxidase</keyword>
<dbReference type="PANTHER" id="PTHR42801">
    <property type="entry name" value="THIOREDOXIN-DEPENDENT PEROXIDE REDUCTASE"/>
    <property type="match status" value="1"/>
</dbReference>
<evidence type="ECO:0000259" key="14">
    <source>
        <dbReference type="PROSITE" id="PS51352"/>
    </source>
</evidence>
<dbReference type="Gene3D" id="3.40.30.10">
    <property type="entry name" value="Glutaredoxin"/>
    <property type="match status" value="1"/>
</dbReference>
<evidence type="ECO:0000256" key="9">
    <source>
        <dbReference type="ARBA" id="ARBA00032824"/>
    </source>
</evidence>
<dbReference type="FunFam" id="3.40.30.10:FF:000007">
    <property type="entry name" value="Thioredoxin-dependent thiol peroxidase"/>
    <property type="match status" value="1"/>
</dbReference>
<dbReference type="OrthoDB" id="9812811at2"/>
<keyword evidence="8" id="KW-0676">Redox-active center</keyword>
<evidence type="ECO:0000256" key="1">
    <source>
        <dbReference type="ARBA" id="ARBA00003330"/>
    </source>
</evidence>
<comment type="catalytic activity">
    <reaction evidence="12">
        <text>a hydroperoxide + [thioredoxin]-dithiol = an alcohol + [thioredoxin]-disulfide + H2O</text>
        <dbReference type="Rhea" id="RHEA:62620"/>
        <dbReference type="Rhea" id="RHEA-COMP:10698"/>
        <dbReference type="Rhea" id="RHEA-COMP:10700"/>
        <dbReference type="ChEBI" id="CHEBI:15377"/>
        <dbReference type="ChEBI" id="CHEBI:29950"/>
        <dbReference type="ChEBI" id="CHEBI:30879"/>
        <dbReference type="ChEBI" id="CHEBI:35924"/>
        <dbReference type="ChEBI" id="CHEBI:50058"/>
        <dbReference type="EC" id="1.11.1.24"/>
    </reaction>
</comment>
<dbReference type="GO" id="GO:0008379">
    <property type="term" value="F:thioredoxin peroxidase activity"/>
    <property type="evidence" value="ECO:0007669"/>
    <property type="project" value="TreeGrafter"/>
</dbReference>
<comment type="subunit">
    <text evidence="2">Monomer.</text>
</comment>
<comment type="similarity">
    <text evidence="10">Belongs to the peroxiredoxin family. BCP/PrxQ subfamily.</text>
</comment>
<dbReference type="InterPro" id="IPR013766">
    <property type="entry name" value="Thioredoxin_domain"/>
</dbReference>
<dbReference type="SUPFAM" id="SSF52833">
    <property type="entry name" value="Thioredoxin-like"/>
    <property type="match status" value="1"/>
</dbReference>
<dbReference type="GO" id="GO:0034599">
    <property type="term" value="P:cellular response to oxidative stress"/>
    <property type="evidence" value="ECO:0007669"/>
    <property type="project" value="TreeGrafter"/>
</dbReference>
<dbReference type="PIRSF" id="PIRSF000239">
    <property type="entry name" value="AHPC"/>
    <property type="match status" value="1"/>
</dbReference>
<comment type="function">
    <text evidence="1">Thiol-specific peroxidase that catalyzes the reduction of hydrogen peroxide and organic hydroperoxides to water and alcohols, respectively. Plays a role in cell protection against oxidative stress by detoxifying peroxides and as sensor of hydrogen peroxide-mediated signaling events.</text>
</comment>
<gene>
    <name evidence="15" type="ORF">C8N29_11325</name>
</gene>